<organism evidence="2">
    <name type="scientific">Muribaculaceae bacterium Z82</name>
    <dbReference type="NCBI Taxonomy" id="2304548"/>
    <lineage>
        <taxon>Bacteria</taxon>
        <taxon>Pseudomonadati</taxon>
        <taxon>Bacteroidota</taxon>
        <taxon>Bacteroidia</taxon>
        <taxon>Bacteroidales</taxon>
        <taxon>Muribaculaceae</taxon>
    </lineage>
</organism>
<reference evidence="2" key="1">
    <citation type="submission" date="2018-08" db="EMBL/GenBank/DDBJ databases">
        <title>Murine metabolic-syndrome-specific gut microbial biobank.</title>
        <authorList>
            <person name="Liu C."/>
        </authorList>
    </citation>
    <scope>NUCLEOTIDE SEQUENCE [LARGE SCALE GENOMIC DNA]</scope>
    <source>
        <strain evidence="2">Z82</strain>
    </source>
</reference>
<dbReference type="AlphaFoldDB" id="A0A7C9NDH8"/>
<feature type="region of interest" description="Disordered" evidence="1">
    <location>
        <begin position="1"/>
        <end position="72"/>
    </location>
</feature>
<evidence type="ECO:0000313" key="2">
    <source>
        <dbReference type="EMBL" id="NBI35348.1"/>
    </source>
</evidence>
<comment type="caution">
    <text evidence="2">The sequence shown here is derived from an EMBL/GenBank/DDBJ whole genome shotgun (WGS) entry which is preliminary data.</text>
</comment>
<name>A0A7C9NDH8_9BACT</name>
<evidence type="ECO:0000256" key="1">
    <source>
        <dbReference type="SAM" id="MobiDB-lite"/>
    </source>
</evidence>
<accession>A0A7C9NDH8</accession>
<proteinExistence type="predicted"/>
<dbReference type="EMBL" id="QWKH01000105">
    <property type="protein sequence ID" value="NBI35348.1"/>
    <property type="molecule type" value="Genomic_DNA"/>
</dbReference>
<gene>
    <name evidence="2" type="ORF">D1639_09990</name>
</gene>
<sequence>MAFDDELEELESGCETEAEQIDEETEIEDVESQLDDDYMDPNSMASDLEEAYEGFMENHGAKSRGVQSDGEAVMEEAIRDETGMYLGENGYHVVDPYGDDDSADDLPSGGDMDDFDADELTDEAEEVDELEPADGDYGFELVELDYDENDVVRYLKDEAGNDIGFVLLEDGKEVEYFYAEEDEGADEAYELVDIEVNDEDIVRYIVDDEDNEIGFVLEEDGREVEYYYAEEDEVDEKPKKSKKGDEFDLGITREGVAEATRDANDIYREGMAAAAEFKEAFDDIKSGLDFSFLKSAKKK</sequence>
<feature type="compositionally biased region" description="Acidic residues" evidence="1">
    <location>
        <begin position="111"/>
        <end position="128"/>
    </location>
</feature>
<protein>
    <submittedName>
        <fullName evidence="2">Uncharacterized protein</fullName>
    </submittedName>
</protein>
<feature type="region of interest" description="Disordered" evidence="1">
    <location>
        <begin position="90"/>
        <end position="128"/>
    </location>
</feature>
<feature type="compositionally biased region" description="Acidic residues" evidence="1">
    <location>
        <begin position="1"/>
        <end position="39"/>
    </location>
</feature>